<dbReference type="EMBL" id="MDYO01000042">
    <property type="protein sequence ID" value="OQD92298.1"/>
    <property type="molecule type" value="Genomic_DNA"/>
</dbReference>
<name>A0A1V6QSU9_9EURO</name>
<organism evidence="1 2">
    <name type="scientific">Penicillium solitum</name>
    <dbReference type="NCBI Taxonomy" id="60172"/>
    <lineage>
        <taxon>Eukaryota</taxon>
        <taxon>Fungi</taxon>
        <taxon>Dikarya</taxon>
        <taxon>Ascomycota</taxon>
        <taxon>Pezizomycotina</taxon>
        <taxon>Eurotiomycetes</taxon>
        <taxon>Eurotiomycetidae</taxon>
        <taxon>Eurotiales</taxon>
        <taxon>Aspergillaceae</taxon>
        <taxon>Penicillium</taxon>
    </lineage>
</organism>
<sequence>MASDINGNGLGTPWPPETPEYLALHSSLTSSLEDLQRLVDGSLRTFVCHETDLAAF</sequence>
<protein>
    <submittedName>
        <fullName evidence="1">Uncharacterized protein</fullName>
    </submittedName>
</protein>
<evidence type="ECO:0000313" key="2">
    <source>
        <dbReference type="Proteomes" id="UP000191612"/>
    </source>
</evidence>
<keyword evidence="2" id="KW-1185">Reference proteome</keyword>
<proteinExistence type="predicted"/>
<dbReference type="AlphaFoldDB" id="A0A1V6QSU9"/>
<accession>A0A1V6QSU9</accession>
<comment type="caution">
    <text evidence="1">The sequence shown here is derived from an EMBL/GenBank/DDBJ whole genome shotgun (WGS) entry which is preliminary data.</text>
</comment>
<dbReference type="Proteomes" id="UP000191612">
    <property type="component" value="Unassembled WGS sequence"/>
</dbReference>
<evidence type="ECO:0000313" key="1">
    <source>
        <dbReference type="EMBL" id="OQD92298.1"/>
    </source>
</evidence>
<gene>
    <name evidence="1" type="ORF">PENSOL_c042G00427</name>
</gene>
<reference evidence="2" key="1">
    <citation type="journal article" date="2017" name="Nat. Microbiol.">
        <title>Global analysis of biosynthetic gene clusters reveals vast potential of secondary metabolite production in Penicillium species.</title>
        <authorList>
            <person name="Nielsen J.C."/>
            <person name="Grijseels S."/>
            <person name="Prigent S."/>
            <person name="Ji B."/>
            <person name="Dainat J."/>
            <person name="Nielsen K.F."/>
            <person name="Frisvad J.C."/>
            <person name="Workman M."/>
            <person name="Nielsen J."/>
        </authorList>
    </citation>
    <scope>NUCLEOTIDE SEQUENCE [LARGE SCALE GENOMIC DNA]</scope>
    <source>
        <strain evidence="2">IBT 29525</strain>
    </source>
</reference>